<keyword evidence="3 6" id="KW-0067">ATP-binding</keyword>
<keyword evidence="1 6" id="KW-0436">Ligase</keyword>
<dbReference type="GO" id="GO:0003677">
    <property type="term" value="F:DNA binding"/>
    <property type="evidence" value="ECO:0007669"/>
    <property type="project" value="UniProtKB-UniRule"/>
</dbReference>
<evidence type="ECO:0000256" key="3">
    <source>
        <dbReference type="ARBA" id="ARBA00022840"/>
    </source>
</evidence>
<dbReference type="GO" id="GO:0006355">
    <property type="term" value="P:regulation of DNA-templated transcription"/>
    <property type="evidence" value="ECO:0007669"/>
    <property type="project" value="UniProtKB-UniRule"/>
</dbReference>
<dbReference type="Gene3D" id="3.30.930.10">
    <property type="entry name" value="Bira Bifunctional Protein, Domain 2"/>
    <property type="match status" value="1"/>
</dbReference>
<feature type="binding site" evidence="6">
    <location>
        <begin position="129"/>
        <end position="131"/>
    </location>
    <ligand>
        <name>biotin</name>
        <dbReference type="ChEBI" id="CHEBI:57586"/>
    </ligand>
</feature>
<evidence type="ECO:0000256" key="5">
    <source>
        <dbReference type="ARBA" id="ARBA00047846"/>
    </source>
</evidence>
<evidence type="ECO:0000256" key="1">
    <source>
        <dbReference type="ARBA" id="ARBA00022598"/>
    </source>
</evidence>
<comment type="catalytic activity">
    <reaction evidence="5 6">
        <text>biotin + L-lysyl-[protein] + ATP = N(6)-biotinyl-L-lysyl-[protein] + AMP + diphosphate + H(+)</text>
        <dbReference type="Rhea" id="RHEA:11756"/>
        <dbReference type="Rhea" id="RHEA-COMP:9752"/>
        <dbReference type="Rhea" id="RHEA-COMP:10505"/>
        <dbReference type="ChEBI" id="CHEBI:15378"/>
        <dbReference type="ChEBI" id="CHEBI:29969"/>
        <dbReference type="ChEBI" id="CHEBI:30616"/>
        <dbReference type="ChEBI" id="CHEBI:33019"/>
        <dbReference type="ChEBI" id="CHEBI:57586"/>
        <dbReference type="ChEBI" id="CHEBI:83144"/>
        <dbReference type="ChEBI" id="CHEBI:456215"/>
        <dbReference type="EC" id="6.3.4.15"/>
    </reaction>
</comment>
<keyword evidence="4 6" id="KW-0092">Biotin</keyword>
<dbReference type="EC" id="6.3.4.15" evidence="6"/>
<proteinExistence type="inferred from homology"/>
<comment type="function">
    <text evidence="6">Acts both as a biotin--[acetyl-CoA-carboxylase] ligase and a repressor.</text>
</comment>
<dbReference type="InterPro" id="IPR004408">
    <property type="entry name" value="Biotin_CoA_COase_ligase"/>
</dbReference>
<dbReference type="InterPro" id="IPR045864">
    <property type="entry name" value="aa-tRNA-synth_II/BPL/LPL"/>
</dbReference>
<dbReference type="CDD" id="cd16442">
    <property type="entry name" value="BPL"/>
    <property type="match status" value="1"/>
</dbReference>
<keyword evidence="2 6" id="KW-0547">Nucleotide-binding</keyword>
<dbReference type="InterPro" id="IPR004143">
    <property type="entry name" value="BPL_LPL_catalytic"/>
</dbReference>
<dbReference type="InterPro" id="IPR008988">
    <property type="entry name" value="Transcriptional_repressor_C"/>
</dbReference>
<dbReference type="Gene3D" id="2.30.30.100">
    <property type="match status" value="1"/>
</dbReference>
<dbReference type="InterPro" id="IPR030855">
    <property type="entry name" value="Bifunct_BirA"/>
</dbReference>
<feature type="binding site" evidence="6">
    <location>
        <position position="196"/>
    </location>
    <ligand>
        <name>biotin</name>
        <dbReference type="ChEBI" id="CHEBI:57586"/>
    </ligand>
</feature>
<feature type="DNA-binding region" description="H-T-H motif" evidence="6">
    <location>
        <begin position="30"/>
        <end position="49"/>
    </location>
</feature>
<sequence length="338" mass="36650">MACHRREGTEAGLAQLLAALRTAGNQPVSGERLALAAGISRAAVWKRINRLKAWGYEIVGEPRQGYRLLSVPDKLLPAEILHGLTTRRLRGPIHYFDALASTNDLAKELGANGAPEGTLVAAEAQSKGRGRLGRSWESPPAVGLYVSLLLRPPLPPGELPQITLTTAVAGVRAIKRGTGLTVGIKWPNDLLVAGKKAGGILTEMETESDRIRYLVVGWGLNVNNPGFPPELAPVATSLFLATGQTYSRVAILQAWLEEFEDLYERFLAREFPLILREWKQYAVTLGREVQVLQGTRPLRGRAVDVDTDGALLLEQPTGKIVRVTSGEIAPDPNTDPGR</sequence>
<dbReference type="AlphaFoldDB" id="A0A7C3WS56"/>
<organism evidence="8">
    <name type="scientific">Desulfobacca acetoxidans</name>
    <dbReference type="NCBI Taxonomy" id="60893"/>
    <lineage>
        <taxon>Bacteria</taxon>
        <taxon>Pseudomonadati</taxon>
        <taxon>Thermodesulfobacteriota</taxon>
        <taxon>Desulfobaccia</taxon>
        <taxon>Desulfobaccales</taxon>
        <taxon>Desulfobaccaceae</taxon>
        <taxon>Desulfobacca</taxon>
    </lineage>
</organism>
<name>A0A7C3WS56_9BACT</name>
<dbReference type="GO" id="GO:0004077">
    <property type="term" value="F:biotin--[biotin carboxyl-carrier protein] ligase activity"/>
    <property type="evidence" value="ECO:0007669"/>
    <property type="project" value="UniProtKB-UniRule"/>
</dbReference>
<evidence type="ECO:0000259" key="7">
    <source>
        <dbReference type="PROSITE" id="PS51733"/>
    </source>
</evidence>
<dbReference type="GO" id="GO:0005524">
    <property type="term" value="F:ATP binding"/>
    <property type="evidence" value="ECO:0007669"/>
    <property type="project" value="UniProtKB-UniRule"/>
</dbReference>
<dbReference type="InterPro" id="IPR013196">
    <property type="entry name" value="HTH_11"/>
</dbReference>
<dbReference type="InterPro" id="IPR003142">
    <property type="entry name" value="BPL_C"/>
</dbReference>
<evidence type="ECO:0000313" key="8">
    <source>
        <dbReference type="EMBL" id="HGB15115.1"/>
    </source>
</evidence>
<reference evidence="8" key="1">
    <citation type="journal article" date="2020" name="mSystems">
        <title>Genome- and Community-Level Interaction Insights into Carbon Utilization and Element Cycling Functions of Hydrothermarchaeota in Hydrothermal Sediment.</title>
        <authorList>
            <person name="Zhou Z."/>
            <person name="Liu Y."/>
            <person name="Xu W."/>
            <person name="Pan J."/>
            <person name="Luo Z.H."/>
            <person name="Li M."/>
        </authorList>
    </citation>
    <scope>NUCLEOTIDE SEQUENCE [LARGE SCALE GENOMIC DNA]</scope>
    <source>
        <strain evidence="8">SpSt-776</strain>
    </source>
</reference>
<feature type="binding site" evidence="6">
    <location>
        <begin position="101"/>
        <end position="103"/>
    </location>
    <ligand>
        <name>biotin</name>
        <dbReference type="ChEBI" id="CHEBI:57586"/>
    </ligand>
</feature>
<dbReference type="InterPro" id="IPR036388">
    <property type="entry name" value="WH-like_DNA-bd_sf"/>
</dbReference>
<dbReference type="PANTHER" id="PTHR12835:SF5">
    <property type="entry name" value="BIOTIN--PROTEIN LIGASE"/>
    <property type="match status" value="1"/>
</dbReference>
<dbReference type="Pfam" id="PF02237">
    <property type="entry name" value="BPL_C"/>
    <property type="match status" value="1"/>
</dbReference>
<keyword evidence="6" id="KW-0804">Transcription</keyword>
<dbReference type="InterPro" id="IPR036390">
    <property type="entry name" value="WH_DNA-bd_sf"/>
</dbReference>
<dbReference type="EMBL" id="DTHB01000049">
    <property type="protein sequence ID" value="HGB15115.1"/>
    <property type="molecule type" value="Genomic_DNA"/>
</dbReference>
<dbReference type="PANTHER" id="PTHR12835">
    <property type="entry name" value="BIOTIN PROTEIN LIGASE"/>
    <property type="match status" value="1"/>
</dbReference>
<gene>
    <name evidence="6" type="primary">birA</name>
    <name evidence="8" type="ORF">ENV62_07770</name>
</gene>
<accession>A0A7C3WS56</accession>
<dbReference type="SUPFAM" id="SSF50037">
    <property type="entry name" value="C-terminal domain of transcriptional repressors"/>
    <property type="match status" value="1"/>
</dbReference>
<evidence type="ECO:0000256" key="2">
    <source>
        <dbReference type="ARBA" id="ARBA00022741"/>
    </source>
</evidence>
<dbReference type="NCBIfam" id="TIGR00121">
    <property type="entry name" value="birA_ligase"/>
    <property type="match status" value="1"/>
</dbReference>
<keyword evidence="6" id="KW-0238">DNA-binding</keyword>
<feature type="domain" description="BPL/LPL catalytic" evidence="7">
    <location>
        <begin position="92"/>
        <end position="267"/>
    </location>
</feature>
<dbReference type="PROSITE" id="PS51733">
    <property type="entry name" value="BPL_LPL_CATALYTIC"/>
    <property type="match status" value="1"/>
</dbReference>
<comment type="caution">
    <text evidence="8">The sequence shown here is derived from an EMBL/GenBank/DDBJ whole genome shotgun (WGS) entry which is preliminary data.</text>
</comment>
<evidence type="ECO:0000256" key="6">
    <source>
        <dbReference type="HAMAP-Rule" id="MF_00978"/>
    </source>
</evidence>
<dbReference type="Pfam" id="PF03099">
    <property type="entry name" value="BPL_LplA_LipB"/>
    <property type="match status" value="1"/>
</dbReference>
<keyword evidence="6" id="KW-0805">Transcription regulation</keyword>
<evidence type="ECO:0000256" key="4">
    <source>
        <dbReference type="ARBA" id="ARBA00023267"/>
    </source>
</evidence>
<comment type="similarity">
    <text evidence="6">Belongs to the biotin--protein ligase family.</text>
</comment>
<feature type="binding site" evidence="6">
    <location>
        <position position="125"/>
    </location>
    <ligand>
        <name>biotin</name>
        <dbReference type="ChEBI" id="CHEBI:57586"/>
    </ligand>
</feature>
<dbReference type="Pfam" id="PF08279">
    <property type="entry name" value="HTH_11"/>
    <property type="match status" value="1"/>
</dbReference>
<keyword evidence="6" id="KW-0678">Repressor</keyword>
<dbReference type="GO" id="GO:0005737">
    <property type="term" value="C:cytoplasm"/>
    <property type="evidence" value="ECO:0007669"/>
    <property type="project" value="TreeGrafter"/>
</dbReference>
<dbReference type="SUPFAM" id="SSF46785">
    <property type="entry name" value="Winged helix' DNA-binding domain"/>
    <property type="match status" value="1"/>
</dbReference>
<dbReference type="SUPFAM" id="SSF55681">
    <property type="entry name" value="Class II aaRS and biotin synthetases"/>
    <property type="match status" value="1"/>
</dbReference>
<dbReference type="HAMAP" id="MF_00978">
    <property type="entry name" value="Bifunct_BirA"/>
    <property type="match status" value="1"/>
</dbReference>
<protein>
    <recommendedName>
        <fullName evidence="6">Bifunctional ligase/repressor BirA</fullName>
    </recommendedName>
    <alternativeName>
        <fullName evidence="6">Biotin--[acetyl-CoA-carboxylase] ligase</fullName>
        <ecNumber evidence="6">6.3.4.15</ecNumber>
    </alternativeName>
    <alternativeName>
        <fullName evidence="6">Biotin--protein ligase</fullName>
    </alternativeName>
    <alternativeName>
        <fullName evidence="6">Biotin-[acetyl-CoA carboxylase] synthetase</fullName>
    </alternativeName>
</protein>
<dbReference type="Gene3D" id="1.10.10.10">
    <property type="entry name" value="Winged helix-like DNA-binding domain superfamily/Winged helix DNA-binding domain"/>
    <property type="match status" value="1"/>
</dbReference>